<comment type="caution">
    <text evidence="1">The sequence shown here is derived from an EMBL/GenBank/DDBJ whole genome shotgun (WGS) entry which is preliminary data.</text>
</comment>
<keyword evidence="2" id="KW-1185">Reference proteome</keyword>
<accession>A0ABU9SAV2</accession>
<sequence>MASSWTSAGDSQDWLHRHFVHALDQIWSAWRAIASGMQESGCYVVSSLLFPMRMLWMDYPDDVDALGVVH</sequence>
<dbReference type="Proteomes" id="UP001390669">
    <property type="component" value="Unassembled WGS sequence"/>
</dbReference>
<reference evidence="1 2" key="1">
    <citation type="submission" date="2024-01" db="EMBL/GenBank/DDBJ databases">
        <title>The diversity of rhizobia nodulating Mimosa spp. in eleven states of Brazil covering several biomes is determined by host plant, location, and edaphic factors.</title>
        <authorList>
            <person name="Rouws L."/>
            <person name="Barauna A."/>
            <person name="Beukes C."/>
            <person name="De Faria S.M."/>
            <person name="Gross E."/>
            <person name="Dos Reis Junior F.B."/>
            <person name="Simon M."/>
            <person name="Maluk M."/>
            <person name="Odee D.W."/>
            <person name="Kenicer G."/>
            <person name="Young J.P.W."/>
            <person name="Reis V.M."/>
            <person name="Zilli J."/>
            <person name="James E.K."/>
        </authorList>
    </citation>
    <scope>NUCLEOTIDE SEQUENCE [LARGE SCALE GENOMIC DNA]</scope>
    <source>
        <strain evidence="1 2">JPY164</strain>
    </source>
</reference>
<protein>
    <submittedName>
        <fullName evidence="1">Uncharacterized protein</fullName>
    </submittedName>
</protein>
<gene>
    <name evidence="1" type="ORF">VSR33_13530</name>
</gene>
<evidence type="ECO:0000313" key="2">
    <source>
        <dbReference type="Proteomes" id="UP001390669"/>
    </source>
</evidence>
<dbReference type="EMBL" id="JAYMRW010000005">
    <property type="protein sequence ID" value="MEM5448504.1"/>
    <property type="molecule type" value="Genomic_DNA"/>
</dbReference>
<dbReference type="RefSeq" id="WP_406952277.1">
    <property type="nucleotide sequence ID" value="NZ_JAYMRW010000005.1"/>
</dbReference>
<organism evidence="1 2">
    <name type="scientific">Paraburkholderia guartelaensis</name>
    <dbReference type="NCBI Taxonomy" id="2546446"/>
    <lineage>
        <taxon>Bacteria</taxon>
        <taxon>Pseudomonadati</taxon>
        <taxon>Pseudomonadota</taxon>
        <taxon>Betaproteobacteria</taxon>
        <taxon>Burkholderiales</taxon>
        <taxon>Burkholderiaceae</taxon>
        <taxon>Paraburkholderia</taxon>
    </lineage>
</organism>
<name>A0ABU9SAV2_9BURK</name>
<proteinExistence type="predicted"/>
<evidence type="ECO:0000313" key="1">
    <source>
        <dbReference type="EMBL" id="MEM5448504.1"/>
    </source>
</evidence>